<comment type="caution">
    <text evidence="3">The sequence shown here is derived from an EMBL/GenBank/DDBJ whole genome shotgun (WGS) entry which is preliminary data.</text>
</comment>
<dbReference type="InterPro" id="IPR002491">
    <property type="entry name" value="ABC_transptr_periplasmic_BD"/>
</dbReference>
<protein>
    <submittedName>
        <fullName evidence="3">Periplasmic binding protein</fullName>
    </submittedName>
</protein>
<dbReference type="PROSITE" id="PS51257">
    <property type="entry name" value="PROKAR_LIPOPROTEIN"/>
    <property type="match status" value="1"/>
</dbReference>
<organism evidence="3 4">
    <name type="scientific">Candidatus Colimorpha enterica</name>
    <dbReference type="NCBI Taxonomy" id="3083063"/>
    <lineage>
        <taxon>Bacteria</taxon>
        <taxon>Pseudomonadati</taxon>
        <taxon>Bacteroidota</taxon>
        <taxon>Bacteroidia</taxon>
        <taxon>Bacteroidales</taxon>
        <taxon>Candidatus Colimorpha</taxon>
    </lineage>
</organism>
<dbReference type="AlphaFoldDB" id="R6TVQ8"/>
<dbReference type="PANTHER" id="PTHR30535:SF34">
    <property type="entry name" value="MOLYBDATE-BINDING PROTEIN MOLA"/>
    <property type="match status" value="1"/>
</dbReference>
<keyword evidence="1" id="KW-0732">Signal</keyword>
<feature type="chain" id="PRO_5039119220" evidence="1">
    <location>
        <begin position="22"/>
        <end position="354"/>
    </location>
</feature>
<gene>
    <name evidence="3" type="ORF">BN580_00960</name>
</gene>
<dbReference type="Proteomes" id="UP000017938">
    <property type="component" value="Unassembled WGS sequence"/>
</dbReference>
<dbReference type="PANTHER" id="PTHR30535">
    <property type="entry name" value="VITAMIN B12-BINDING PROTEIN"/>
    <property type="match status" value="1"/>
</dbReference>
<dbReference type="EMBL" id="CBFW010000088">
    <property type="protein sequence ID" value="CDC71981.1"/>
    <property type="molecule type" value="Genomic_DNA"/>
</dbReference>
<accession>R6TVQ8</accession>
<evidence type="ECO:0000256" key="1">
    <source>
        <dbReference type="SAM" id="SignalP"/>
    </source>
</evidence>
<dbReference type="SUPFAM" id="SSF53807">
    <property type="entry name" value="Helical backbone' metal receptor"/>
    <property type="match status" value="1"/>
</dbReference>
<dbReference type="Gene3D" id="3.40.50.1980">
    <property type="entry name" value="Nitrogenase molybdenum iron protein domain"/>
    <property type="match status" value="2"/>
</dbReference>
<name>R6TVQ8_9BACT</name>
<dbReference type="Gene3D" id="1.20.58.2180">
    <property type="match status" value="1"/>
</dbReference>
<dbReference type="Pfam" id="PF01497">
    <property type="entry name" value="Peripla_BP_2"/>
    <property type="match status" value="1"/>
</dbReference>
<dbReference type="PROSITE" id="PS50983">
    <property type="entry name" value="FE_B12_PBP"/>
    <property type="match status" value="1"/>
</dbReference>
<evidence type="ECO:0000259" key="2">
    <source>
        <dbReference type="PROSITE" id="PS50983"/>
    </source>
</evidence>
<proteinExistence type="predicted"/>
<dbReference type="InterPro" id="IPR050902">
    <property type="entry name" value="ABC_Transporter_SBP"/>
</dbReference>
<reference evidence="3" key="1">
    <citation type="submission" date="2012-11" db="EMBL/GenBank/DDBJ databases">
        <title>Dependencies among metagenomic species, viruses, plasmids and units of genetic variation.</title>
        <authorList>
            <person name="Nielsen H.B."/>
            <person name="Almeida M."/>
            <person name="Juncker A.S."/>
            <person name="Rasmussen S."/>
            <person name="Li J."/>
            <person name="Sunagawa S."/>
            <person name="Plichta D."/>
            <person name="Gautier L."/>
            <person name="Le Chatelier E."/>
            <person name="Peletier E."/>
            <person name="Bonde I."/>
            <person name="Nielsen T."/>
            <person name="Manichanh C."/>
            <person name="Arumugam M."/>
            <person name="Batto J."/>
            <person name="Santos M.B.Q.D."/>
            <person name="Blom N."/>
            <person name="Borruel N."/>
            <person name="Burgdorf K.S."/>
            <person name="Boumezbeur F."/>
            <person name="Casellas F."/>
            <person name="Dore J."/>
            <person name="Guarner F."/>
            <person name="Hansen T."/>
            <person name="Hildebrand F."/>
            <person name="Kaas R.S."/>
            <person name="Kennedy S."/>
            <person name="Kristiansen K."/>
            <person name="Kultima J.R."/>
            <person name="Leonard P."/>
            <person name="Levenez F."/>
            <person name="Lund O."/>
            <person name="Moumen B."/>
            <person name="Le Paslier D."/>
            <person name="Pons N."/>
            <person name="Pedersen O."/>
            <person name="Prifti E."/>
            <person name="Qin J."/>
            <person name="Raes J."/>
            <person name="Tap J."/>
            <person name="Tims S."/>
            <person name="Ussery D.W."/>
            <person name="Yamada T."/>
            <person name="MetaHit consortium"/>
            <person name="Renault P."/>
            <person name="Sicheritz-Ponten T."/>
            <person name="Bork P."/>
            <person name="Wang J."/>
            <person name="Brunak S."/>
            <person name="Ehrlich S.D."/>
        </authorList>
    </citation>
    <scope>NUCLEOTIDE SEQUENCE [LARGE SCALE GENOMIC DNA]</scope>
</reference>
<feature type="signal peptide" evidence="1">
    <location>
        <begin position="1"/>
        <end position="21"/>
    </location>
</feature>
<feature type="domain" description="Fe/B12 periplasmic-binding" evidence="2">
    <location>
        <begin position="50"/>
        <end position="311"/>
    </location>
</feature>
<evidence type="ECO:0000313" key="3">
    <source>
        <dbReference type="EMBL" id="CDC71981.1"/>
    </source>
</evidence>
<dbReference type="STRING" id="1263015.BN580_00960"/>
<sequence>MKRILSLVVAMLMIISLTACNSNQGSTDKETKKIIDAAGDEVIIPAKVDTVINLVTYGCQVMVGLGFGDYLVGINVDAIESPWMAEMYPRTNEIEKFDQEASAEILLRANADIVLVQEAEQARDLRSKGVTAVTFSYWSLEDMKATIKMLGDILGGDAVEKCNKYIAYLDGNIALVENTLKDKVLEKETLYYINGVSNKGLYKTAGKGSTNSACAQLSHTIFATDSLIESPANKVDSEAILSVNPQNIIIGGKYQHVLYDELMVTSEWSNNTAVKNGHVFKVPMGISAWNRYGIEIALMITWTSAVVYPEYFEYDLVKETIDFYKEFTGITLTEQQAQYILEGLTPSGEKEITN</sequence>
<evidence type="ECO:0000313" key="4">
    <source>
        <dbReference type="Proteomes" id="UP000017938"/>
    </source>
</evidence>